<dbReference type="GO" id="GO:0005886">
    <property type="term" value="C:plasma membrane"/>
    <property type="evidence" value="ECO:0007669"/>
    <property type="project" value="UniProtKB-SubCell"/>
</dbReference>
<feature type="transmembrane region" description="Helical" evidence="8">
    <location>
        <begin position="90"/>
        <end position="108"/>
    </location>
</feature>
<keyword evidence="7 8" id="KW-0472">Membrane</keyword>
<evidence type="ECO:0000256" key="6">
    <source>
        <dbReference type="ARBA" id="ARBA00022989"/>
    </source>
</evidence>
<evidence type="ECO:0000256" key="8">
    <source>
        <dbReference type="SAM" id="Phobius"/>
    </source>
</evidence>
<dbReference type="CDD" id="cd01948">
    <property type="entry name" value="EAL"/>
    <property type="match status" value="1"/>
</dbReference>
<dbReference type="SUPFAM" id="SSF141868">
    <property type="entry name" value="EAL domain-like"/>
    <property type="match status" value="1"/>
</dbReference>
<feature type="transmembrane region" description="Helical" evidence="8">
    <location>
        <begin position="257"/>
        <end position="277"/>
    </location>
</feature>
<keyword evidence="4" id="KW-0762">Sugar transport</keyword>
<organism evidence="11 12">
    <name type="scientific">Vibrio vulnificus</name>
    <dbReference type="NCBI Taxonomy" id="672"/>
    <lineage>
        <taxon>Bacteria</taxon>
        <taxon>Pseudomonadati</taxon>
        <taxon>Pseudomonadota</taxon>
        <taxon>Gammaproteobacteria</taxon>
        <taxon>Vibrionales</taxon>
        <taxon>Vibrionaceae</taxon>
        <taxon>Vibrio</taxon>
    </lineage>
</organism>
<dbReference type="PROSITE" id="PS50883">
    <property type="entry name" value="EAL"/>
    <property type="match status" value="1"/>
</dbReference>
<proteinExistence type="predicted"/>
<dbReference type="PANTHER" id="PTHR33121:SF70">
    <property type="entry name" value="SIGNALING PROTEIN YKOW"/>
    <property type="match status" value="1"/>
</dbReference>
<feature type="transmembrane region" description="Helical" evidence="8">
    <location>
        <begin position="158"/>
        <end position="176"/>
    </location>
</feature>
<dbReference type="Proteomes" id="UP000237466">
    <property type="component" value="Unassembled WGS sequence"/>
</dbReference>
<dbReference type="InterPro" id="IPR035919">
    <property type="entry name" value="EAL_sf"/>
</dbReference>
<dbReference type="GO" id="GO:0071111">
    <property type="term" value="F:cyclic-guanylate-specific phosphodiesterase activity"/>
    <property type="evidence" value="ECO:0007669"/>
    <property type="project" value="InterPro"/>
</dbReference>
<comment type="caution">
    <text evidence="11">The sequence shown here is derived from an EMBL/GenBank/DDBJ whole genome shotgun (WGS) entry which is preliminary data.</text>
</comment>
<dbReference type="GO" id="GO:0008982">
    <property type="term" value="F:protein-N(PI)-phosphohistidine-sugar phosphotransferase activity"/>
    <property type="evidence" value="ECO:0007669"/>
    <property type="project" value="InterPro"/>
</dbReference>
<feature type="transmembrane region" description="Helical" evidence="8">
    <location>
        <begin position="313"/>
        <end position="333"/>
    </location>
</feature>
<evidence type="ECO:0000256" key="1">
    <source>
        <dbReference type="ARBA" id="ARBA00004651"/>
    </source>
</evidence>
<keyword evidence="5 8" id="KW-0812">Transmembrane</keyword>
<evidence type="ECO:0000259" key="9">
    <source>
        <dbReference type="PROSITE" id="PS50883"/>
    </source>
</evidence>
<feature type="transmembrane region" description="Helical" evidence="8">
    <location>
        <begin position="64"/>
        <end position="83"/>
    </location>
</feature>
<evidence type="ECO:0000256" key="2">
    <source>
        <dbReference type="ARBA" id="ARBA00022448"/>
    </source>
</evidence>
<comment type="subcellular location">
    <subcellularLocation>
        <location evidence="1">Cell membrane</location>
        <topology evidence="1">Multi-pass membrane protein</topology>
    </subcellularLocation>
</comment>
<dbReference type="Pfam" id="PF00563">
    <property type="entry name" value="EAL"/>
    <property type="match status" value="1"/>
</dbReference>
<dbReference type="PANTHER" id="PTHR33121">
    <property type="entry name" value="CYCLIC DI-GMP PHOSPHODIESTERASE PDEF"/>
    <property type="match status" value="1"/>
</dbReference>
<keyword evidence="3" id="KW-1003">Cell membrane</keyword>
<dbReference type="Pfam" id="PF02378">
    <property type="entry name" value="PTS_EIIC"/>
    <property type="match status" value="1"/>
</dbReference>
<dbReference type="InterPro" id="IPR004501">
    <property type="entry name" value="PTS_EIIC_3"/>
</dbReference>
<dbReference type="RefSeq" id="WP_103200118.1">
    <property type="nucleotide sequence ID" value="NZ_JAODPP010000002.1"/>
</dbReference>
<dbReference type="Gene3D" id="3.20.20.450">
    <property type="entry name" value="EAL domain"/>
    <property type="match status" value="1"/>
</dbReference>
<feature type="domain" description="EAL" evidence="9">
    <location>
        <begin position="427"/>
        <end position="677"/>
    </location>
</feature>
<dbReference type="EMBL" id="PDGH01000068">
    <property type="protein sequence ID" value="POB48661.1"/>
    <property type="molecule type" value="Genomic_DNA"/>
</dbReference>
<dbReference type="GO" id="GO:0009401">
    <property type="term" value="P:phosphoenolpyruvate-dependent sugar phosphotransferase system"/>
    <property type="evidence" value="ECO:0007669"/>
    <property type="project" value="InterPro"/>
</dbReference>
<dbReference type="InterPro" id="IPR003352">
    <property type="entry name" value="PTS_EIIC"/>
</dbReference>
<evidence type="ECO:0000256" key="7">
    <source>
        <dbReference type="ARBA" id="ARBA00023136"/>
    </source>
</evidence>
<evidence type="ECO:0000313" key="12">
    <source>
        <dbReference type="Proteomes" id="UP000237466"/>
    </source>
</evidence>
<reference evidence="11 12" key="1">
    <citation type="journal article" date="2018" name="Front. Microbiol.">
        <title>Phylogeny of Vibrio vulnificus from the Analysis of the Core-Genome: Implications for Intra-Species Taxonomy.</title>
        <authorList>
            <person name="Roig F.J."/>
            <person name="Gonzalez-Candelas F."/>
            <person name="Sanjuan E."/>
            <person name="Fouz B."/>
            <person name="Feil E.J."/>
            <person name="Llorens C."/>
            <person name="Baker-Austin C."/>
            <person name="Oliver J.D."/>
            <person name="Danin-Poleg Y."/>
            <person name="Gibas C.J."/>
            <person name="Kashi Y."/>
            <person name="Gulig P.A."/>
            <person name="Morrison S.S."/>
            <person name="Amaro C."/>
        </authorList>
    </citation>
    <scope>NUCLEOTIDE SEQUENCE [LARGE SCALE GENOMIC DNA]</scope>
    <source>
        <strain evidence="11 12">CECT4608</strain>
    </source>
</reference>
<accession>A0A2S3R4N5</accession>
<gene>
    <name evidence="11" type="ORF">CRN52_07990</name>
</gene>
<evidence type="ECO:0000256" key="4">
    <source>
        <dbReference type="ARBA" id="ARBA00022597"/>
    </source>
</evidence>
<feature type="domain" description="PTS EIIC type-3" evidence="10">
    <location>
        <begin position="2"/>
        <end position="383"/>
    </location>
</feature>
<feature type="transmembrane region" description="Helical" evidence="8">
    <location>
        <begin position="353"/>
        <end position="381"/>
    </location>
</feature>
<name>A0A2S3R4N5_VIBVL</name>
<dbReference type="InterPro" id="IPR050706">
    <property type="entry name" value="Cyclic-di-GMP_PDE-like"/>
</dbReference>
<dbReference type="SMART" id="SM00052">
    <property type="entry name" value="EAL"/>
    <property type="match status" value="1"/>
</dbReference>
<evidence type="ECO:0000313" key="11">
    <source>
        <dbReference type="EMBL" id="POB48661.1"/>
    </source>
</evidence>
<keyword evidence="2" id="KW-0813">Transport</keyword>
<evidence type="ECO:0000259" key="10">
    <source>
        <dbReference type="PROSITE" id="PS51105"/>
    </source>
</evidence>
<protein>
    <submittedName>
        <fullName evidence="11">Diguanylate phosphodiesterase</fullName>
    </submittedName>
</protein>
<sequence length="682" mass="76257">MKKSPLISLLTTLSSNAYLNGLCNTFVMLLPISLISAFSILISNLLNITGYTQAAEHVLVASDIIWRLFPILLLVYYSLFLASLHKLSKVTVITPAMVIYFVICHNWGLLQVGTIVPSNYPLAIIIPTLVSLSIRFVSKRDWFVQSKLPSVVDQSINLVLSTFLLVLFYTSLGYALEWLVDFTHLSEWALPKLTLECLSHGVIYEVVRNLFWSLGINGHIVLAPYKAELYELTHNALQVSAQTGSELPILTSNFYDIYAGMGGAGNTLSLVICMILLTKHKAYRSLGIAVLVLSIFNINEPVIFGLPIMFNPILIIPFLLVPVVGLVTAYYATLFGLVPPVSEIISWMSPPLWSGYIATGGHLSATLLQAIIILAGILIYYPFFRRMDQIANADTTLFKSASDDFFDYEALDNGKTAGALFPEMMEKFSAQQRVAKLKLSGDFVLFYQPQFDTDKQQINSVEVLIRHQDHSGQITPPYFLNDFRLLGLTSELDLWVVRTALCEVSPLASNPCFKVSINISPETCLVADFASRIINMIEESALDFHQVELEITEELLIQDAKQTQRVLDKLRGKGVQIALDDFGSGYSSIGYLSKFDFDKVKIDRSLVLNLDNHKGRELFRLTTEIVKTTGAEIVVEGVETEIELNFVSQLGIHLVQGYYFYKPMPFTKLIVLTFEQDCLRAS</sequence>
<feature type="transmembrane region" description="Helical" evidence="8">
    <location>
        <begin position="120"/>
        <end position="137"/>
    </location>
</feature>
<dbReference type="InterPro" id="IPR001633">
    <property type="entry name" value="EAL_dom"/>
</dbReference>
<keyword evidence="6 8" id="KW-1133">Transmembrane helix</keyword>
<evidence type="ECO:0000256" key="5">
    <source>
        <dbReference type="ARBA" id="ARBA00022692"/>
    </source>
</evidence>
<dbReference type="PROSITE" id="PS51105">
    <property type="entry name" value="PTS_EIIC_TYPE_3"/>
    <property type="match status" value="1"/>
</dbReference>
<feature type="transmembrane region" description="Helical" evidence="8">
    <location>
        <begin position="21"/>
        <end position="44"/>
    </location>
</feature>
<evidence type="ECO:0000256" key="3">
    <source>
        <dbReference type="ARBA" id="ARBA00022475"/>
    </source>
</evidence>
<dbReference type="AlphaFoldDB" id="A0A2S3R4N5"/>